<sequence length="413" mass="44301">MPPFLIALPSESLTIPDSLFPLVNTLLDMAKKKNKQVIRPWCWYCEREFEDEKVLMQHQKAKHFKCNLCPRRLNTAGGLAVHIQQVHKLEPENLPRIDNALPGRDGYEVEIFGMEGIPAPDVADYKRRKEIELGLNPGTISQPQAKRPKIDNRPLTEEELRAQLAAHKALMGAADASVVAPSAEASGAVYGAPPQAYAAPPMPAASPPMVHPLGMPPMPGFMPGMPPPPGFPGAPPFIPGMPPGPPPPGFPMPPFPGAPPPGMLPPGVPPFPPGVRPPFPPPPFVAPGIPPFTPPPGMSPVPPTPASASISPPLPPTFVAAVNPSITAASNSPPTELKLPNPTLAQTNPPFKKATDLKWSDPNFSPEEKRAIMAKYHVPKDITNQVRSEGNPVSSQPSDENRGKKRARAEDFL</sequence>
<keyword evidence="2" id="KW-0479">Metal-binding</keyword>
<evidence type="ECO:0000256" key="1">
    <source>
        <dbReference type="ARBA" id="ARBA00004123"/>
    </source>
</evidence>
<dbReference type="PRINTS" id="PR01217">
    <property type="entry name" value="PRICHEXTENSN"/>
</dbReference>
<evidence type="ECO:0000256" key="5">
    <source>
        <dbReference type="ARBA" id="ARBA00023242"/>
    </source>
</evidence>
<dbReference type="PROSITE" id="PS50808">
    <property type="entry name" value="ZF_BED"/>
    <property type="match status" value="1"/>
</dbReference>
<dbReference type="GO" id="GO:0008270">
    <property type="term" value="F:zinc ion binding"/>
    <property type="evidence" value="ECO:0007669"/>
    <property type="project" value="UniProtKB-KW"/>
</dbReference>
<proteinExistence type="predicted"/>
<dbReference type="InterPro" id="IPR003656">
    <property type="entry name" value="Znf_BED"/>
</dbReference>
<evidence type="ECO:0000256" key="6">
    <source>
        <dbReference type="PROSITE-ProRule" id="PRU00042"/>
    </source>
</evidence>
<keyword evidence="4" id="KW-0862">Zinc</keyword>
<dbReference type="PANTHER" id="PTHR23215">
    <property type="entry name" value="ZINC FINGER PROTEIN 207"/>
    <property type="match status" value="1"/>
</dbReference>
<accession>A0A8K0URC3</accession>
<dbReference type="Gene3D" id="3.30.160.60">
    <property type="entry name" value="Classic Zinc Finger"/>
    <property type="match status" value="1"/>
</dbReference>
<gene>
    <name evidence="10" type="ORF">BXZ70DRAFT_1006313</name>
</gene>
<keyword evidence="3 6" id="KW-0863">Zinc-finger</keyword>
<feature type="domain" description="BED-type" evidence="9">
    <location>
        <begin position="35"/>
        <end position="94"/>
    </location>
</feature>
<dbReference type="GO" id="GO:0003677">
    <property type="term" value="F:DNA binding"/>
    <property type="evidence" value="ECO:0007669"/>
    <property type="project" value="InterPro"/>
</dbReference>
<dbReference type="InterPro" id="IPR013087">
    <property type="entry name" value="Znf_C2H2_type"/>
</dbReference>
<dbReference type="SMART" id="SM00355">
    <property type="entry name" value="ZnF_C2H2"/>
    <property type="match status" value="2"/>
</dbReference>
<feature type="domain" description="C2H2-type" evidence="8">
    <location>
        <begin position="64"/>
        <end position="92"/>
    </location>
</feature>
<evidence type="ECO:0000313" key="10">
    <source>
        <dbReference type="EMBL" id="KAH8102382.1"/>
    </source>
</evidence>
<evidence type="ECO:0000259" key="9">
    <source>
        <dbReference type="PROSITE" id="PS50808"/>
    </source>
</evidence>
<feature type="compositionally biased region" description="Polar residues" evidence="7">
    <location>
        <begin position="382"/>
        <end position="398"/>
    </location>
</feature>
<keyword evidence="11" id="KW-1185">Reference proteome</keyword>
<dbReference type="PANTHER" id="PTHR23215:SF0">
    <property type="entry name" value="BUB3-INTERACTING AND GLEBS MOTIF-CONTAINING PROTEIN ZNF207"/>
    <property type="match status" value="1"/>
</dbReference>
<evidence type="ECO:0000256" key="2">
    <source>
        <dbReference type="ARBA" id="ARBA00022723"/>
    </source>
</evidence>
<comment type="subcellular location">
    <subcellularLocation>
        <location evidence="1">Nucleus</location>
    </subcellularLocation>
</comment>
<dbReference type="Proteomes" id="UP000813824">
    <property type="component" value="Unassembled WGS sequence"/>
</dbReference>
<evidence type="ECO:0000259" key="8">
    <source>
        <dbReference type="PROSITE" id="PS50157"/>
    </source>
</evidence>
<dbReference type="SUPFAM" id="SSF57667">
    <property type="entry name" value="beta-beta-alpha zinc fingers"/>
    <property type="match status" value="1"/>
</dbReference>
<dbReference type="InterPro" id="IPR036236">
    <property type="entry name" value="Znf_C2H2_sf"/>
</dbReference>
<evidence type="ECO:0000256" key="7">
    <source>
        <dbReference type="SAM" id="MobiDB-lite"/>
    </source>
</evidence>
<evidence type="ECO:0008006" key="12">
    <source>
        <dbReference type="Google" id="ProtNLM"/>
    </source>
</evidence>
<keyword evidence="5" id="KW-0539">Nucleus</keyword>
<evidence type="ECO:0000256" key="4">
    <source>
        <dbReference type="ARBA" id="ARBA00022833"/>
    </source>
</evidence>
<dbReference type="PROSITE" id="PS00028">
    <property type="entry name" value="ZINC_FINGER_C2H2_1"/>
    <property type="match status" value="1"/>
</dbReference>
<feature type="region of interest" description="Disordered" evidence="7">
    <location>
        <begin position="326"/>
        <end position="366"/>
    </location>
</feature>
<organism evidence="10 11">
    <name type="scientific">Cristinia sonorae</name>
    <dbReference type="NCBI Taxonomy" id="1940300"/>
    <lineage>
        <taxon>Eukaryota</taxon>
        <taxon>Fungi</taxon>
        <taxon>Dikarya</taxon>
        <taxon>Basidiomycota</taxon>
        <taxon>Agaricomycotina</taxon>
        <taxon>Agaricomycetes</taxon>
        <taxon>Agaricomycetidae</taxon>
        <taxon>Agaricales</taxon>
        <taxon>Pleurotineae</taxon>
        <taxon>Stephanosporaceae</taxon>
        <taxon>Cristinia</taxon>
    </lineage>
</organism>
<dbReference type="GO" id="GO:0005634">
    <property type="term" value="C:nucleus"/>
    <property type="evidence" value="ECO:0007669"/>
    <property type="project" value="UniProtKB-SubCell"/>
</dbReference>
<feature type="region of interest" description="Disordered" evidence="7">
    <location>
        <begin position="380"/>
        <end position="413"/>
    </location>
</feature>
<comment type="caution">
    <text evidence="10">The sequence shown here is derived from an EMBL/GenBank/DDBJ whole genome shotgun (WGS) entry which is preliminary data.</text>
</comment>
<dbReference type="CDD" id="cd20908">
    <property type="entry name" value="SUF4-like"/>
    <property type="match status" value="1"/>
</dbReference>
<dbReference type="PROSITE" id="PS50157">
    <property type="entry name" value="ZINC_FINGER_C2H2_2"/>
    <property type="match status" value="1"/>
</dbReference>
<dbReference type="OrthoDB" id="1306014at2759"/>
<evidence type="ECO:0000313" key="11">
    <source>
        <dbReference type="Proteomes" id="UP000813824"/>
    </source>
</evidence>
<name>A0A8K0URC3_9AGAR</name>
<dbReference type="EMBL" id="JAEVFJ010000009">
    <property type="protein sequence ID" value="KAH8102382.1"/>
    <property type="molecule type" value="Genomic_DNA"/>
</dbReference>
<reference evidence="10" key="1">
    <citation type="journal article" date="2021" name="New Phytol.">
        <title>Evolutionary innovations through gain and loss of genes in the ectomycorrhizal Boletales.</title>
        <authorList>
            <person name="Wu G."/>
            <person name="Miyauchi S."/>
            <person name="Morin E."/>
            <person name="Kuo A."/>
            <person name="Drula E."/>
            <person name="Varga T."/>
            <person name="Kohler A."/>
            <person name="Feng B."/>
            <person name="Cao Y."/>
            <person name="Lipzen A."/>
            <person name="Daum C."/>
            <person name="Hundley H."/>
            <person name="Pangilinan J."/>
            <person name="Johnson J."/>
            <person name="Barry K."/>
            <person name="LaButti K."/>
            <person name="Ng V."/>
            <person name="Ahrendt S."/>
            <person name="Min B."/>
            <person name="Choi I.G."/>
            <person name="Park H."/>
            <person name="Plett J.M."/>
            <person name="Magnuson J."/>
            <person name="Spatafora J.W."/>
            <person name="Nagy L.G."/>
            <person name="Henrissat B."/>
            <person name="Grigoriev I.V."/>
            <person name="Yang Z.L."/>
            <person name="Xu J."/>
            <person name="Martin F.M."/>
        </authorList>
    </citation>
    <scope>NUCLEOTIDE SEQUENCE</scope>
    <source>
        <strain evidence="10">KKN 215</strain>
    </source>
</reference>
<protein>
    <recommendedName>
        <fullName evidence="12">C2H2-type domain-containing protein</fullName>
    </recommendedName>
</protein>
<dbReference type="AlphaFoldDB" id="A0A8K0URC3"/>
<evidence type="ECO:0000256" key="3">
    <source>
        <dbReference type="ARBA" id="ARBA00022771"/>
    </source>
</evidence>